<name>A0A919YKU9_9BACL</name>
<comment type="caution">
    <text evidence="2">The sequence shown here is derived from an EMBL/GenBank/DDBJ whole genome shotgun (WGS) entry which is preliminary data.</text>
</comment>
<dbReference type="SMART" id="SM00914">
    <property type="entry name" value="IDEAL"/>
    <property type="match status" value="1"/>
</dbReference>
<feature type="domain" description="IDEAL" evidence="1">
    <location>
        <begin position="24"/>
        <end position="60"/>
    </location>
</feature>
<reference evidence="2" key="1">
    <citation type="submission" date="2021-03" db="EMBL/GenBank/DDBJ databases">
        <title>Antimicrobial resistance genes in bacteria isolated from Japanese honey, and their potential for conferring macrolide and lincosamide resistance in the American foulbrood pathogen Paenibacillus larvae.</title>
        <authorList>
            <person name="Okamoto M."/>
            <person name="Kumagai M."/>
            <person name="Kanamori H."/>
            <person name="Takamatsu D."/>
        </authorList>
    </citation>
    <scope>NUCLEOTIDE SEQUENCE</scope>
    <source>
        <strain evidence="2">J40TS1</strain>
    </source>
</reference>
<evidence type="ECO:0000313" key="3">
    <source>
        <dbReference type="Proteomes" id="UP000683139"/>
    </source>
</evidence>
<evidence type="ECO:0000259" key="1">
    <source>
        <dbReference type="SMART" id="SM00914"/>
    </source>
</evidence>
<gene>
    <name evidence="2" type="ORF">J40TS1_07590</name>
</gene>
<dbReference type="InterPro" id="IPR014957">
    <property type="entry name" value="IDEAL_dom"/>
</dbReference>
<sequence>MEVFRIDKMNIQYEAMLGLTAELILDEAIRNYQRDKLQRAIDEALASGDEEQFYELTKKLQELEP</sequence>
<organism evidence="2 3">
    <name type="scientific">Paenibacillus montaniterrae</name>
    <dbReference type="NCBI Taxonomy" id="429341"/>
    <lineage>
        <taxon>Bacteria</taxon>
        <taxon>Bacillati</taxon>
        <taxon>Bacillota</taxon>
        <taxon>Bacilli</taxon>
        <taxon>Bacillales</taxon>
        <taxon>Paenibacillaceae</taxon>
        <taxon>Paenibacillus</taxon>
    </lineage>
</organism>
<dbReference type="Gene3D" id="4.10.810.10">
    <property type="entry name" value="Virus Scaffolding Protein, Chain A"/>
    <property type="match status" value="1"/>
</dbReference>
<accession>A0A919YKU9</accession>
<dbReference type="InterPro" id="IPR027393">
    <property type="entry name" value="Virus_scaffolding_prot_C"/>
</dbReference>
<dbReference type="Proteomes" id="UP000683139">
    <property type="component" value="Unassembled WGS sequence"/>
</dbReference>
<protein>
    <recommendedName>
        <fullName evidence="1">IDEAL domain-containing protein</fullName>
    </recommendedName>
</protein>
<evidence type="ECO:0000313" key="2">
    <source>
        <dbReference type="EMBL" id="GIP15117.1"/>
    </source>
</evidence>
<proteinExistence type="predicted"/>
<dbReference type="AlphaFoldDB" id="A0A919YKU9"/>
<keyword evidence="3" id="KW-1185">Reference proteome</keyword>
<dbReference type="EMBL" id="BOSE01000001">
    <property type="protein sequence ID" value="GIP15117.1"/>
    <property type="molecule type" value="Genomic_DNA"/>
</dbReference>
<dbReference type="Pfam" id="PF08858">
    <property type="entry name" value="IDEAL"/>
    <property type="match status" value="1"/>
</dbReference>